<dbReference type="EMBL" id="JACIDT010000011">
    <property type="protein sequence ID" value="MBB3927385.1"/>
    <property type="molecule type" value="Genomic_DNA"/>
</dbReference>
<evidence type="ECO:0000256" key="7">
    <source>
        <dbReference type="SAM" id="Phobius"/>
    </source>
</evidence>
<sequence length="467" mass="48599">MREGGVSGNSARDAPPEGQEGLPVPRRYWAIAGLCLSTAAIVLDGAVVAVALPTITRDLGISPSSSVHVVTIYQLVAVVSLIPMAALGDRLGYRAVYRFGLSLLTVSVLLCFFVKGLIPLLMLRFAQAIGASLSLSVSSALLREVYPARILGRGLALNSMIVSVFTSVAPTLGGAILAYARWPMVFASAVPFALAALLLSRSMPDPVRRSGSFDFGAALLYGCTMAMLFGAMDGNVGFDPVARVALLAGAILLGLNLYRRESRRERPVIPVDLLRQPVLGLSALGSVLCFMASMAVIVMLPFRLEMLHGFTTPQIGLIMSIWPLTTLVVAPVVGLLSDRIPARLIGTVGMAVATLALCLLAEMDRGGAADFYWRLALCAFGFACFTASNARLILAHSPRDRAASAGSLISTARLTGQSMGAILAGTVLSAGAIASGGSFYLLAALTALTGLCSVSRGAKPGGQSAAQ</sequence>
<dbReference type="Proteomes" id="UP000571950">
    <property type="component" value="Unassembled WGS sequence"/>
</dbReference>
<dbReference type="RefSeq" id="WP_188072881.1">
    <property type="nucleotide sequence ID" value="NZ_BSPS01000034.1"/>
</dbReference>
<keyword evidence="10" id="KW-1185">Reference proteome</keyword>
<keyword evidence="4 7" id="KW-1133">Transmembrane helix</keyword>
<feature type="transmembrane region" description="Helical" evidence="7">
    <location>
        <begin position="241"/>
        <end position="258"/>
    </location>
</feature>
<protein>
    <submittedName>
        <fullName evidence="9">DHA2 family multidrug resistance protein-like MFS transporter</fullName>
    </submittedName>
</protein>
<dbReference type="CDD" id="cd17321">
    <property type="entry name" value="MFS_MMR_MDR_like"/>
    <property type="match status" value="1"/>
</dbReference>
<keyword evidence="2" id="KW-0813">Transport</keyword>
<dbReference type="SUPFAM" id="SSF103473">
    <property type="entry name" value="MFS general substrate transporter"/>
    <property type="match status" value="1"/>
</dbReference>
<feature type="transmembrane region" description="Helical" evidence="7">
    <location>
        <begin position="67"/>
        <end position="87"/>
    </location>
</feature>
<dbReference type="PROSITE" id="PS50850">
    <property type="entry name" value="MFS"/>
    <property type="match status" value="1"/>
</dbReference>
<proteinExistence type="predicted"/>
<dbReference type="InterPro" id="IPR011701">
    <property type="entry name" value="MFS"/>
</dbReference>
<evidence type="ECO:0000256" key="2">
    <source>
        <dbReference type="ARBA" id="ARBA00022448"/>
    </source>
</evidence>
<evidence type="ECO:0000313" key="9">
    <source>
        <dbReference type="EMBL" id="MBB3927385.1"/>
    </source>
</evidence>
<feature type="transmembrane region" description="Helical" evidence="7">
    <location>
        <begin position="414"/>
        <end position="433"/>
    </location>
</feature>
<dbReference type="PANTHER" id="PTHR42718:SF9">
    <property type="entry name" value="MAJOR FACILITATOR SUPERFAMILY MULTIDRUG TRANSPORTER MFSC"/>
    <property type="match status" value="1"/>
</dbReference>
<dbReference type="Pfam" id="PF07690">
    <property type="entry name" value="MFS_1"/>
    <property type="match status" value="1"/>
</dbReference>
<feature type="domain" description="Major facilitator superfamily (MFS) profile" evidence="8">
    <location>
        <begin position="30"/>
        <end position="461"/>
    </location>
</feature>
<feature type="transmembrane region" description="Helical" evidence="7">
    <location>
        <begin position="211"/>
        <end position="229"/>
    </location>
</feature>
<evidence type="ECO:0000313" key="10">
    <source>
        <dbReference type="Proteomes" id="UP000571950"/>
    </source>
</evidence>
<evidence type="ECO:0000259" key="8">
    <source>
        <dbReference type="PROSITE" id="PS50850"/>
    </source>
</evidence>
<feature type="transmembrane region" description="Helical" evidence="7">
    <location>
        <begin position="344"/>
        <end position="361"/>
    </location>
</feature>
<feature type="transmembrane region" description="Helical" evidence="7">
    <location>
        <begin position="28"/>
        <end position="55"/>
    </location>
</feature>
<name>A0A7W6BP11_9SPHN</name>
<feature type="region of interest" description="Disordered" evidence="6">
    <location>
        <begin position="1"/>
        <end position="20"/>
    </location>
</feature>
<comment type="caution">
    <text evidence="9">The sequence shown here is derived from an EMBL/GenBank/DDBJ whole genome shotgun (WGS) entry which is preliminary data.</text>
</comment>
<feature type="transmembrane region" description="Helical" evidence="7">
    <location>
        <begin position="182"/>
        <end position="199"/>
    </location>
</feature>
<feature type="transmembrane region" description="Helical" evidence="7">
    <location>
        <begin position="124"/>
        <end position="142"/>
    </location>
</feature>
<evidence type="ECO:0000256" key="1">
    <source>
        <dbReference type="ARBA" id="ARBA00004141"/>
    </source>
</evidence>
<feature type="transmembrane region" description="Helical" evidence="7">
    <location>
        <begin position="154"/>
        <end position="176"/>
    </location>
</feature>
<dbReference type="PANTHER" id="PTHR42718">
    <property type="entry name" value="MAJOR FACILITATOR SUPERFAMILY MULTIDRUG TRANSPORTER MFSC"/>
    <property type="match status" value="1"/>
</dbReference>
<dbReference type="AlphaFoldDB" id="A0A7W6BP11"/>
<gene>
    <name evidence="9" type="ORF">GGR43_003114</name>
</gene>
<dbReference type="Gene3D" id="1.20.1720.10">
    <property type="entry name" value="Multidrug resistance protein D"/>
    <property type="match status" value="1"/>
</dbReference>
<dbReference type="GO" id="GO:0016020">
    <property type="term" value="C:membrane"/>
    <property type="evidence" value="ECO:0007669"/>
    <property type="project" value="UniProtKB-SubCell"/>
</dbReference>
<dbReference type="GO" id="GO:0022857">
    <property type="term" value="F:transmembrane transporter activity"/>
    <property type="evidence" value="ECO:0007669"/>
    <property type="project" value="InterPro"/>
</dbReference>
<feature type="transmembrane region" description="Helical" evidence="7">
    <location>
        <begin position="278"/>
        <end position="302"/>
    </location>
</feature>
<dbReference type="InterPro" id="IPR036259">
    <property type="entry name" value="MFS_trans_sf"/>
</dbReference>
<accession>A0A7W6BP11</accession>
<feature type="transmembrane region" description="Helical" evidence="7">
    <location>
        <begin position="99"/>
        <end position="118"/>
    </location>
</feature>
<dbReference type="InterPro" id="IPR020846">
    <property type="entry name" value="MFS_dom"/>
</dbReference>
<reference evidence="9 10" key="1">
    <citation type="submission" date="2020-08" db="EMBL/GenBank/DDBJ databases">
        <title>Genomic Encyclopedia of Type Strains, Phase IV (KMG-IV): sequencing the most valuable type-strain genomes for metagenomic binning, comparative biology and taxonomic classification.</title>
        <authorList>
            <person name="Goeker M."/>
        </authorList>
    </citation>
    <scope>NUCLEOTIDE SEQUENCE [LARGE SCALE GENOMIC DNA]</scope>
    <source>
        <strain evidence="9 10">DSM 26189</strain>
    </source>
</reference>
<keyword evidence="3 7" id="KW-0812">Transmembrane</keyword>
<evidence type="ECO:0000256" key="6">
    <source>
        <dbReference type="SAM" id="MobiDB-lite"/>
    </source>
</evidence>
<evidence type="ECO:0000256" key="5">
    <source>
        <dbReference type="ARBA" id="ARBA00023136"/>
    </source>
</evidence>
<evidence type="ECO:0000256" key="3">
    <source>
        <dbReference type="ARBA" id="ARBA00022692"/>
    </source>
</evidence>
<evidence type="ECO:0000256" key="4">
    <source>
        <dbReference type="ARBA" id="ARBA00022989"/>
    </source>
</evidence>
<keyword evidence="5 7" id="KW-0472">Membrane</keyword>
<comment type="subcellular location">
    <subcellularLocation>
        <location evidence="1">Membrane</location>
        <topology evidence="1">Multi-pass membrane protein</topology>
    </subcellularLocation>
</comment>
<organism evidence="9 10">
    <name type="scientific">Sphingobium jiangsuense</name>
    <dbReference type="NCBI Taxonomy" id="870476"/>
    <lineage>
        <taxon>Bacteria</taxon>
        <taxon>Pseudomonadati</taxon>
        <taxon>Pseudomonadota</taxon>
        <taxon>Alphaproteobacteria</taxon>
        <taxon>Sphingomonadales</taxon>
        <taxon>Sphingomonadaceae</taxon>
        <taxon>Sphingobium</taxon>
    </lineage>
</organism>
<feature type="transmembrane region" description="Helical" evidence="7">
    <location>
        <begin position="373"/>
        <end position="394"/>
    </location>
</feature>
<feature type="transmembrane region" description="Helical" evidence="7">
    <location>
        <begin position="314"/>
        <end position="337"/>
    </location>
</feature>
<dbReference type="Gene3D" id="1.20.1250.20">
    <property type="entry name" value="MFS general substrate transporter like domains"/>
    <property type="match status" value="1"/>
</dbReference>